<name>A0A095DES4_CRYD2</name>
<dbReference type="STRING" id="294750.A0A095DES4"/>
<dbReference type="OrthoDB" id="2558794at2759"/>
<evidence type="ECO:0000313" key="2">
    <source>
        <dbReference type="Proteomes" id="UP000029445"/>
    </source>
</evidence>
<dbReference type="EMBL" id="CP025771">
    <property type="protein sequence ID" value="KGB79306.1"/>
    <property type="molecule type" value="Genomic_DNA"/>
</dbReference>
<dbReference type="VEuPathDB" id="FungiDB:CNBG_5144"/>
<evidence type="ECO:0000313" key="1">
    <source>
        <dbReference type="EMBL" id="KGB79306.1"/>
    </source>
</evidence>
<reference evidence="1 2" key="2">
    <citation type="journal article" date="2018" name="Proc. Natl. Acad. Sci.">
        <title>RNAi is a critical determinant of centromere evolution in closely related fungi.</title>
        <authorList>
            <person name="Yadav V."/>
            <person name="Sun S."/>
            <person name="Billmyre R.B."/>
            <person name="Thimmappa B.C."/>
            <person name="Shea T."/>
            <person name="Lintner R."/>
            <person name="Bakkeren G."/>
            <person name="Cuomo C.A."/>
            <person name="Heitman J."/>
            <person name="Sanyal K."/>
        </authorList>
    </citation>
    <scope>NUCLEOTIDE SEQUENCE [LARGE SCALE GENOMIC DNA]</scope>
    <source>
        <strain evidence="1 2">R265</strain>
    </source>
</reference>
<proteinExistence type="predicted"/>
<accession>A0A095DES4</accession>
<dbReference type="GeneID" id="88181310"/>
<dbReference type="HOGENOM" id="CLU_2621962_0_0_1"/>
<dbReference type="AlphaFoldDB" id="A0A095DES4"/>
<keyword evidence="2" id="KW-1185">Reference proteome</keyword>
<dbReference type="KEGG" id="cdeu:CNBG_5144"/>
<dbReference type="Proteomes" id="UP000029445">
    <property type="component" value="Chromosome 13"/>
</dbReference>
<organism evidence="1 2">
    <name type="scientific">Cryptococcus deuterogattii (strain R265)</name>
    <name type="common">Cryptococcus gattii VGII (strain R265)</name>
    <dbReference type="NCBI Taxonomy" id="294750"/>
    <lineage>
        <taxon>Eukaryota</taxon>
        <taxon>Fungi</taxon>
        <taxon>Dikarya</taxon>
        <taxon>Basidiomycota</taxon>
        <taxon>Agaricomycotina</taxon>
        <taxon>Tremellomycetes</taxon>
        <taxon>Tremellales</taxon>
        <taxon>Cryptococcaceae</taxon>
        <taxon>Cryptococcus</taxon>
        <taxon>Cryptococcus gattii species complex</taxon>
    </lineage>
</organism>
<sequence length="93" mass="10352">MFAARSLLRSSTMRVGRNMMARKISTAAPAPVGPIRAFFQDVPIPVDAYPLVGIVVVMCSGATYMLSKHIYEDRDHLRWAPQRGGVKFFLPSQ</sequence>
<gene>
    <name evidence="1" type="ORF">CNBG_5144</name>
</gene>
<dbReference type="RefSeq" id="XP_062884990.1">
    <property type="nucleotide sequence ID" value="XM_063029035.1"/>
</dbReference>
<reference evidence="1 2" key="1">
    <citation type="journal article" date="2011" name="MBio">
        <title>Genome variation in Cryptococcus gattii, an emerging pathogen of immunocompetent hosts.</title>
        <authorList>
            <person name="D'Souza C.A."/>
            <person name="Kronstad J.W."/>
            <person name="Taylor G."/>
            <person name="Warren R."/>
            <person name="Yuen M."/>
            <person name="Hu G."/>
            <person name="Jung W.H."/>
            <person name="Sham A."/>
            <person name="Kidd S.E."/>
            <person name="Tangen K."/>
            <person name="Lee N."/>
            <person name="Zeilmaker T."/>
            <person name="Sawkins J."/>
            <person name="McVicker G."/>
            <person name="Shah S."/>
            <person name="Gnerre S."/>
            <person name="Griggs A."/>
            <person name="Zeng Q."/>
            <person name="Bartlett K."/>
            <person name="Li W."/>
            <person name="Wang X."/>
            <person name="Heitman J."/>
            <person name="Stajich J.E."/>
            <person name="Fraser J.A."/>
            <person name="Meyer W."/>
            <person name="Carter D."/>
            <person name="Schein J."/>
            <person name="Krzywinski M."/>
            <person name="Kwon-Chung K.J."/>
            <person name="Varma A."/>
            <person name="Wang J."/>
            <person name="Brunham R."/>
            <person name="Fyfe M."/>
            <person name="Ouellette B.F."/>
            <person name="Siddiqui A."/>
            <person name="Marra M."/>
            <person name="Jones S."/>
            <person name="Holt R."/>
            <person name="Birren B.W."/>
            <person name="Galagan J.E."/>
            <person name="Cuomo C.A."/>
        </authorList>
    </citation>
    <scope>NUCLEOTIDE SEQUENCE [LARGE SCALE GENOMIC DNA]</scope>
    <source>
        <strain evidence="1 2">R265</strain>
    </source>
</reference>
<protein>
    <submittedName>
        <fullName evidence="1">Uncharacterized protein</fullName>
    </submittedName>
</protein>